<evidence type="ECO:0000313" key="4">
    <source>
        <dbReference type="Proteomes" id="UP000567795"/>
    </source>
</evidence>
<accession>A0A852ZYD9</accession>
<gene>
    <name evidence="3" type="ORF">FHU37_000235</name>
</gene>
<dbReference type="Proteomes" id="UP000567795">
    <property type="component" value="Unassembled WGS sequence"/>
</dbReference>
<evidence type="ECO:0000313" key="3">
    <source>
        <dbReference type="EMBL" id="NYI03292.1"/>
    </source>
</evidence>
<feature type="transmembrane region" description="Helical" evidence="2">
    <location>
        <begin position="63"/>
        <end position="84"/>
    </location>
</feature>
<sequence>MGGTTIGGRPDGPASAPSIRSAVSSTTSPTATAATPPPGSAALRRAGQAAVTGWRLPGTTPGLLTVLSWTAVLLVAAVTAAMAVSVSATRAAADAVAAEAAPQVEAASELYFALGDMDAQAARMIIAGTAGTLPGQDPQPRVVSDAEVRASTAASGYSSALNVFNDRRDDVGDLLRRVTDGTDGDQAASTTATRVLDGLLRYHALTAQANGVVGRGFVEAGRDPGTADQPLTEVDTSAVSYYGAATNLMHGTVMVHAQSLVDHYENAFDQAQETHQRASIVGGVVLLVGVALLLGVLITLQVVIGRRFRRRVNPWLAAATVVALAVPGTLAGILTVQGERLQTARTQDFEAYLAVSRARAAGHEATADQSRAFVAEHWGARYREAFTQRTAQLVGEDLAVDQPGAFDALTEAAAAYAADPGDIRVGGALGEVMAGAEGQLETTLAREALDRYRVYQDGDRALAGADLGTAVAELTGVGRQDIGFTSYDYDLRLERLAGHQLGSFNATMEGVRGALGGWTAVPAVFLAVGVTLLWLGVRPRLAEYR</sequence>
<feature type="compositionally biased region" description="Gly residues" evidence="1">
    <location>
        <begin position="1"/>
        <end position="10"/>
    </location>
</feature>
<keyword evidence="2" id="KW-0812">Transmembrane</keyword>
<feature type="transmembrane region" description="Helical" evidence="2">
    <location>
        <begin position="315"/>
        <end position="336"/>
    </location>
</feature>
<evidence type="ECO:0000256" key="1">
    <source>
        <dbReference type="SAM" id="MobiDB-lite"/>
    </source>
</evidence>
<keyword evidence="2" id="KW-0472">Membrane</keyword>
<proteinExistence type="predicted"/>
<protein>
    <submittedName>
        <fullName evidence="3">Uncharacterized protein</fullName>
    </submittedName>
</protein>
<name>A0A852ZYD9_9ACTN</name>
<dbReference type="RefSeq" id="WP_179812369.1">
    <property type="nucleotide sequence ID" value="NZ_JACBZD010000001.1"/>
</dbReference>
<feature type="transmembrane region" description="Helical" evidence="2">
    <location>
        <begin position="280"/>
        <end position="303"/>
    </location>
</feature>
<comment type="caution">
    <text evidence="3">The sequence shown here is derived from an EMBL/GenBank/DDBJ whole genome shotgun (WGS) entry which is preliminary data.</text>
</comment>
<reference evidence="3 4" key="1">
    <citation type="submission" date="2020-07" db="EMBL/GenBank/DDBJ databases">
        <title>Sequencing the genomes of 1000 actinobacteria strains.</title>
        <authorList>
            <person name="Klenk H.-P."/>
        </authorList>
    </citation>
    <scope>NUCLEOTIDE SEQUENCE [LARGE SCALE GENOMIC DNA]</scope>
    <source>
        <strain evidence="3 4">DSM 42178</strain>
    </source>
</reference>
<dbReference type="EMBL" id="JACBZD010000001">
    <property type="protein sequence ID" value="NYI03292.1"/>
    <property type="molecule type" value="Genomic_DNA"/>
</dbReference>
<organism evidence="3 4">
    <name type="scientific">Allostreptomyces psammosilenae</name>
    <dbReference type="NCBI Taxonomy" id="1892865"/>
    <lineage>
        <taxon>Bacteria</taxon>
        <taxon>Bacillati</taxon>
        <taxon>Actinomycetota</taxon>
        <taxon>Actinomycetes</taxon>
        <taxon>Kitasatosporales</taxon>
        <taxon>Streptomycetaceae</taxon>
        <taxon>Allostreptomyces</taxon>
    </lineage>
</organism>
<feature type="compositionally biased region" description="Low complexity" evidence="1">
    <location>
        <begin position="21"/>
        <end position="34"/>
    </location>
</feature>
<keyword evidence="4" id="KW-1185">Reference proteome</keyword>
<dbReference type="AlphaFoldDB" id="A0A852ZYD9"/>
<evidence type="ECO:0000256" key="2">
    <source>
        <dbReference type="SAM" id="Phobius"/>
    </source>
</evidence>
<feature type="region of interest" description="Disordered" evidence="1">
    <location>
        <begin position="1"/>
        <end position="41"/>
    </location>
</feature>
<feature type="transmembrane region" description="Helical" evidence="2">
    <location>
        <begin position="515"/>
        <end position="537"/>
    </location>
</feature>
<keyword evidence="2" id="KW-1133">Transmembrane helix</keyword>